<evidence type="ECO:0000313" key="3">
    <source>
        <dbReference type="Proteomes" id="UP000009169"/>
    </source>
</evidence>
<dbReference type="VEuPathDB" id="FungiDB:TEQG_01480"/>
<protein>
    <submittedName>
        <fullName evidence="2">Uncharacterized protein</fullName>
    </submittedName>
</protein>
<dbReference type="AlphaFoldDB" id="F2PKM6"/>
<gene>
    <name evidence="2" type="ORF">TEQG_01480</name>
</gene>
<organism evidence="2 3">
    <name type="scientific">Trichophyton equinum (strain ATCC MYA-4606 / CBS 127.97)</name>
    <name type="common">Horse ringworm fungus</name>
    <dbReference type="NCBI Taxonomy" id="559882"/>
    <lineage>
        <taxon>Eukaryota</taxon>
        <taxon>Fungi</taxon>
        <taxon>Dikarya</taxon>
        <taxon>Ascomycota</taxon>
        <taxon>Pezizomycotina</taxon>
        <taxon>Eurotiomycetes</taxon>
        <taxon>Eurotiomycetidae</taxon>
        <taxon>Onygenales</taxon>
        <taxon>Arthrodermataceae</taxon>
        <taxon>Trichophyton</taxon>
    </lineage>
</organism>
<dbReference type="HOGENOM" id="CLU_2265595_0_0_1"/>
<evidence type="ECO:0000313" key="2">
    <source>
        <dbReference type="EMBL" id="EGE02444.1"/>
    </source>
</evidence>
<dbReference type="Proteomes" id="UP000009169">
    <property type="component" value="Unassembled WGS sequence"/>
</dbReference>
<sequence length="103" mass="11225">MSEEKAAIKFSQSEAVPCPVMRGWACISPTVSTSQDSTRCIAWMVMHILTGPAVSPWGNESSEGRGRVRREARDAWAEGRGGAQAGRQVGVGKERRGTQRCYI</sequence>
<name>F2PKM6_TRIEC</name>
<feature type="compositionally biased region" description="Basic and acidic residues" evidence="1">
    <location>
        <begin position="62"/>
        <end position="77"/>
    </location>
</feature>
<keyword evidence="3" id="KW-1185">Reference proteome</keyword>
<evidence type="ECO:0000256" key="1">
    <source>
        <dbReference type="SAM" id="MobiDB-lite"/>
    </source>
</evidence>
<accession>F2PKM6</accession>
<reference evidence="3" key="1">
    <citation type="journal article" date="2012" name="MBio">
        <title>Comparative genome analysis of Trichophyton rubrum and related dermatophytes reveals candidate genes involved in infection.</title>
        <authorList>
            <person name="Martinez D.A."/>
            <person name="Oliver B.G."/>
            <person name="Graeser Y."/>
            <person name="Goldberg J.M."/>
            <person name="Li W."/>
            <person name="Martinez-Rossi N.M."/>
            <person name="Monod M."/>
            <person name="Shelest E."/>
            <person name="Barton R.C."/>
            <person name="Birch E."/>
            <person name="Brakhage A.A."/>
            <person name="Chen Z."/>
            <person name="Gurr S.J."/>
            <person name="Heiman D."/>
            <person name="Heitman J."/>
            <person name="Kosti I."/>
            <person name="Rossi A."/>
            <person name="Saif S."/>
            <person name="Samalova M."/>
            <person name="Saunders C.W."/>
            <person name="Shea T."/>
            <person name="Summerbell R.C."/>
            <person name="Xu J."/>
            <person name="Young S."/>
            <person name="Zeng Q."/>
            <person name="Birren B.W."/>
            <person name="Cuomo C.A."/>
            <person name="White T.C."/>
        </authorList>
    </citation>
    <scope>NUCLEOTIDE SEQUENCE [LARGE SCALE GENOMIC DNA]</scope>
    <source>
        <strain evidence="3">ATCC MYA-4606 / CBS 127.97</strain>
    </source>
</reference>
<dbReference type="EMBL" id="DS995722">
    <property type="protein sequence ID" value="EGE02444.1"/>
    <property type="molecule type" value="Genomic_DNA"/>
</dbReference>
<feature type="region of interest" description="Disordered" evidence="1">
    <location>
        <begin position="54"/>
        <end position="103"/>
    </location>
</feature>
<proteinExistence type="predicted"/>